<comment type="caution">
    <text evidence="1">The sequence shown here is derived from an EMBL/GenBank/DDBJ whole genome shotgun (WGS) entry which is preliminary data.</text>
</comment>
<accession>A0ABQ0BDX7</accession>
<evidence type="ECO:0000313" key="2">
    <source>
        <dbReference type="Proteomes" id="UP001600943"/>
    </source>
</evidence>
<keyword evidence="2" id="KW-1185">Reference proteome</keyword>
<name>A0ABQ0BDX7_9FIRM</name>
<sequence length="53" mass="5932">MTDLFAGDIYLPSPRGYLGRRDFAGFGGFYRRAGGISGSSRKRNLQVHIDFSF</sequence>
<gene>
    <name evidence="1" type="ORF">K040078D81_37650</name>
</gene>
<reference evidence="1 2" key="1">
    <citation type="submission" date="2024-04" db="EMBL/GenBank/DDBJ databases">
        <title>Defined microbial consortia suppress multidrug-resistant proinflammatory Enterobacteriaceae via ecological control.</title>
        <authorList>
            <person name="Furuichi M."/>
            <person name="Kawaguchi T."/>
            <person name="Pust M."/>
            <person name="Yasuma K."/>
            <person name="Plichta D."/>
            <person name="Hasegawa N."/>
            <person name="Ohya T."/>
            <person name="Bhattarai S."/>
            <person name="Sasajima S."/>
            <person name="Aoto Y."/>
            <person name="Tuganbaev T."/>
            <person name="Yaginuma M."/>
            <person name="Ueda M."/>
            <person name="Okahashi N."/>
            <person name="Amafuji K."/>
            <person name="Kiridooshi Y."/>
            <person name="Sugita K."/>
            <person name="Strazar M."/>
            <person name="Skelly A."/>
            <person name="Suda W."/>
            <person name="Hattori M."/>
            <person name="Nakamoto N."/>
            <person name="Caballero S."/>
            <person name="Norman J."/>
            <person name="Olle B."/>
            <person name="Tanoue T."/>
            <person name="Arita M."/>
            <person name="Bucci V."/>
            <person name="Atarashi K."/>
            <person name="Xavier R."/>
            <person name="Honda K."/>
        </authorList>
    </citation>
    <scope>NUCLEOTIDE SEQUENCE [LARGE SCALE GENOMIC DNA]</scope>
    <source>
        <strain evidence="2">k04-0078-D8-1</strain>
    </source>
</reference>
<proteinExistence type="predicted"/>
<organism evidence="1 2">
    <name type="scientific">Blautia hominis</name>
    <dbReference type="NCBI Taxonomy" id="2025493"/>
    <lineage>
        <taxon>Bacteria</taxon>
        <taxon>Bacillati</taxon>
        <taxon>Bacillota</taxon>
        <taxon>Clostridia</taxon>
        <taxon>Lachnospirales</taxon>
        <taxon>Lachnospiraceae</taxon>
        <taxon>Blautia</taxon>
    </lineage>
</organism>
<dbReference type="Proteomes" id="UP001600943">
    <property type="component" value="Unassembled WGS sequence"/>
</dbReference>
<protein>
    <submittedName>
        <fullName evidence="1">Uncharacterized protein</fullName>
    </submittedName>
</protein>
<evidence type="ECO:0000313" key="1">
    <source>
        <dbReference type="EMBL" id="GAA6409648.1"/>
    </source>
</evidence>
<dbReference type="EMBL" id="BAABYW010000001">
    <property type="protein sequence ID" value="GAA6409648.1"/>
    <property type="molecule type" value="Genomic_DNA"/>
</dbReference>